<dbReference type="Gene3D" id="1.10.10.10">
    <property type="entry name" value="Winged helix-like DNA-binding domain superfamily/Winged helix DNA-binding domain"/>
    <property type="match status" value="1"/>
</dbReference>
<feature type="domain" description="HTH luxR-type" evidence="5">
    <location>
        <begin position="136"/>
        <end position="201"/>
    </location>
</feature>
<evidence type="ECO:0000313" key="8">
    <source>
        <dbReference type="Proteomes" id="UP000249082"/>
    </source>
</evidence>
<dbReference type="SUPFAM" id="SSF46894">
    <property type="entry name" value="C-terminal effector domain of the bipartite response regulators"/>
    <property type="match status" value="1"/>
</dbReference>
<name>A0A2W5QB90_9SPHN</name>
<proteinExistence type="predicted"/>
<evidence type="ECO:0000313" key="7">
    <source>
        <dbReference type="EMBL" id="PZQ52023.1"/>
    </source>
</evidence>
<dbReference type="PROSITE" id="PS50110">
    <property type="entry name" value="RESPONSE_REGULATORY"/>
    <property type="match status" value="1"/>
</dbReference>
<dbReference type="PRINTS" id="PR00038">
    <property type="entry name" value="HTHLUXR"/>
</dbReference>
<dbReference type="Pfam" id="PF00072">
    <property type="entry name" value="Response_reg"/>
    <property type="match status" value="1"/>
</dbReference>
<feature type="domain" description="Response regulatory" evidence="6">
    <location>
        <begin position="5"/>
        <end position="120"/>
    </location>
</feature>
<dbReference type="SMART" id="SM00448">
    <property type="entry name" value="REC"/>
    <property type="match status" value="1"/>
</dbReference>
<dbReference type="Proteomes" id="UP000249082">
    <property type="component" value="Unassembled WGS sequence"/>
</dbReference>
<evidence type="ECO:0000259" key="5">
    <source>
        <dbReference type="PROSITE" id="PS50043"/>
    </source>
</evidence>
<dbReference type="GO" id="GO:0006355">
    <property type="term" value="P:regulation of DNA-templated transcription"/>
    <property type="evidence" value="ECO:0007669"/>
    <property type="project" value="InterPro"/>
</dbReference>
<dbReference type="EMBL" id="QFPX01000021">
    <property type="protein sequence ID" value="PZQ52023.1"/>
    <property type="molecule type" value="Genomic_DNA"/>
</dbReference>
<dbReference type="PANTHER" id="PTHR44688:SF16">
    <property type="entry name" value="DNA-BINDING TRANSCRIPTIONAL ACTIVATOR DEVR_DOSR"/>
    <property type="match status" value="1"/>
</dbReference>
<dbReference type="GO" id="GO:0003677">
    <property type="term" value="F:DNA binding"/>
    <property type="evidence" value="ECO:0007669"/>
    <property type="project" value="UniProtKB-KW"/>
</dbReference>
<dbReference type="GO" id="GO:0000160">
    <property type="term" value="P:phosphorelay signal transduction system"/>
    <property type="evidence" value="ECO:0007669"/>
    <property type="project" value="InterPro"/>
</dbReference>
<dbReference type="AlphaFoldDB" id="A0A2W5QB90"/>
<dbReference type="InterPro" id="IPR016032">
    <property type="entry name" value="Sig_transdc_resp-reg_C-effctor"/>
</dbReference>
<dbReference type="CDD" id="cd06170">
    <property type="entry name" value="LuxR_C_like"/>
    <property type="match status" value="1"/>
</dbReference>
<evidence type="ECO:0000256" key="3">
    <source>
        <dbReference type="ARBA" id="ARBA00023163"/>
    </source>
</evidence>
<organism evidence="7 8">
    <name type="scientific">Novosphingobium pentaromativorans</name>
    <dbReference type="NCBI Taxonomy" id="205844"/>
    <lineage>
        <taxon>Bacteria</taxon>
        <taxon>Pseudomonadati</taxon>
        <taxon>Pseudomonadota</taxon>
        <taxon>Alphaproteobacteria</taxon>
        <taxon>Sphingomonadales</taxon>
        <taxon>Sphingomonadaceae</taxon>
        <taxon>Novosphingobium</taxon>
    </lineage>
</organism>
<comment type="caution">
    <text evidence="7">The sequence shown here is derived from an EMBL/GenBank/DDBJ whole genome shotgun (WGS) entry which is preliminary data.</text>
</comment>
<gene>
    <name evidence="7" type="primary">fixJ</name>
    <name evidence="7" type="ORF">DI555_19585</name>
</gene>
<dbReference type="InterPro" id="IPR001789">
    <property type="entry name" value="Sig_transdc_resp-reg_receiver"/>
</dbReference>
<protein>
    <submittedName>
        <fullName evidence="7">DNA-binding response regulator</fullName>
    </submittedName>
</protein>
<evidence type="ECO:0000259" key="6">
    <source>
        <dbReference type="PROSITE" id="PS50110"/>
    </source>
</evidence>
<dbReference type="Gene3D" id="3.40.50.2300">
    <property type="match status" value="1"/>
</dbReference>
<dbReference type="InterPro" id="IPR011006">
    <property type="entry name" value="CheY-like_superfamily"/>
</dbReference>
<accession>A0A2W5QB90</accession>
<dbReference type="SMART" id="SM00421">
    <property type="entry name" value="HTH_LUXR"/>
    <property type="match status" value="1"/>
</dbReference>
<evidence type="ECO:0000256" key="1">
    <source>
        <dbReference type="ARBA" id="ARBA00023015"/>
    </source>
</evidence>
<sequence>MTSRRIYIVDDDLAVRTSLEYLLAMIGDSRITCFDSGDAFLEAAPLLEPGCLLLDLQMPGASGLQVLSTVGGRPTRFVPIVLTGEGDVSVAVQAMKLGAIDFIEKPCDHLKLMNAVESAFTHQAASTAEERRKEKAISLLEQLSPRELDVLKGLIDGQSNKIIAHALDISPRTVEIYRAKLMEKLQVRSLSEVLRIAFAAGLVPMD</sequence>
<dbReference type="SUPFAM" id="SSF52172">
    <property type="entry name" value="CheY-like"/>
    <property type="match status" value="1"/>
</dbReference>
<dbReference type="InterPro" id="IPR036388">
    <property type="entry name" value="WH-like_DNA-bd_sf"/>
</dbReference>
<dbReference type="PROSITE" id="PS50043">
    <property type="entry name" value="HTH_LUXR_2"/>
    <property type="match status" value="1"/>
</dbReference>
<keyword evidence="2 7" id="KW-0238">DNA-binding</keyword>
<dbReference type="InterPro" id="IPR000792">
    <property type="entry name" value="Tscrpt_reg_LuxR_C"/>
</dbReference>
<keyword evidence="1" id="KW-0805">Transcription regulation</keyword>
<feature type="modified residue" description="4-aspartylphosphate" evidence="4">
    <location>
        <position position="55"/>
    </location>
</feature>
<evidence type="ECO:0000256" key="4">
    <source>
        <dbReference type="PROSITE-ProRule" id="PRU00169"/>
    </source>
</evidence>
<evidence type="ECO:0000256" key="2">
    <source>
        <dbReference type="ARBA" id="ARBA00023125"/>
    </source>
</evidence>
<keyword evidence="3" id="KW-0804">Transcription</keyword>
<reference evidence="7 8" key="1">
    <citation type="submission" date="2017-08" db="EMBL/GenBank/DDBJ databases">
        <title>Infants hospitalized years apart are colonized by the same room-sourced microbial strains.</title>
        <authorList>
            <person name="Brooks B."/>
            <person name="Olm M.R."/>
            <person name="Firek B.A."/>
            <person name="Baker R."/>
            <person name="Thomas B.C."/>
            <person name="Morowitz M.J."/>
            <person name="Banfield J.F."/>
        </authorList>
    </citation>
    <scope>NUCLEOTIDE SEQUENCE [LARGE SCALE GENOMIC DNA]</scope>
    <source>
        <strain evidence="7">S2_005_002_R2_33</strain>
    </source>
</reference>
<keyword evidence="4" id="KW-0597">Phosphoprotein</keyword>
<dbReference type="PANTHER" id="PTHR44688">
    <property type="entry name" value="DNA-BINDING TRANSCRIPTIONAL ACTIVATOR DEVR_DOSR"/>
    <property type="match status" value="1"/>
</dbReference>
<dbReference type="Pfam" id="PF00196">
    <property type="entry name" value="GerE"/>
    <property type="match status" value="1"/>
</dbReference>